<proteinExistence type="predicted"/>
<sequence>RECNTAPKLSLTRAHLWWQELLGARERVLSRVVTSRLYFSVLAWVFCVCLSIAASLICYAIKVPNASSAPCQTNYLNPDTNEDDGTDEHEQEEDYLRFV</sequence>
<comment type="caution">
    <text evidence="3">The sequence shown here is derived from an EMBL/GenBank/DDBJ whole genome shotgun (WGS) entry which is preliminary data.</text>
</comment>
<feature type="compositionally biased region" description="Acidic residues" evidence="1">
    <location>
        <begin position="80"/>
        <end position="93"/>
    </location>
</feature>
<gene>
    <name evidence="3" type="ORF">L195_g043220</name>
</gene>
<reference evidence="3 4" key="1">
    <citation type="journal article" date="2014" name="Am. J. Bot.">
        <title>Genome assembly and annotation for red clover (Trifolium pratense; Fabaceae).</title>
        <authorList>
            <person name="Istvanek J."/>
            <person name="Jaros M."/>
            <person name="Krenek A."/>
            <person name="Repkova J."/>
        </authorList>
    </citation>
    <scope>NUCLEOTIDE SEQUENCE [LARGE SCALE GENOMIC DNA]</scope>
    <source>
        <strain evidence="4">cv. Tatra</strain>
        <tissue evidence="3">Young leaves</tissue>
    </source>
</reference>
<dbReference type="AlphaFoldDB" id="A0A2K3M8L9"/>
<evidence type="ECO:0000313" key="3">
    <source>
        <dbReference type="EMBL" id="PNX87134.1"/>
    </source>
</evidence>
<keyword evidence="2" id="KW-0472">Membrane</keyword>
<keyword evidence="2" id="KW-1133">Transmembrane helix</keyword>
<feature type="transmembrane region" description="Helical" evidence="2">
    <location>
        <begin position="37"/>
        <end position="61"/>
    </location>
</feature>
<reference evidence="3 4" key="2">
    <citation type="journal article" date="2017" name="Front. Plant Sci.">
        <title>Gene Classification and Mining of Molecular Markers Useful in Red Clover (Trifolium pratense) Breeding.</title>
        <authorList>
            <person name="Istvanek J."/>
            <person name="Dluhosova J."/>
            <person name="Dluhos P."/>
            <person name="Patkova L."/>
            <person name="Nedelnik J."/>
            <person name="Repkova J."/>
        </authorList>
    </citation>
    <scope>NUCLEOTIDE SEQUENCE [LARGE SCALE GENOMIC DNA]</scope>
    <source>
        <strain evidence="4">cv. Tatra</strain>
        <tissue evidence="3">Young leaves</tissue>
    </source>
</reference>
<evidence type="ECO:0000256" key="1">
    <source>
        <dbReference type="SAM" id="MobiDB-lite"/>
    </source>
</evidence>
<name>A0A2K3M8L9_TRIPR</name>
<organism evidence="3 4">
    <name type="scientific">Trifolium pratense</name>
    <name type="common">Red clover</name>
    <dbReference type="NCBI Taxonomy" id="57577"/>
    <lineage>
        <taxon>Eukaryota</taxon>
        <taxon>Viridiplantae</taxon>
        <taxon>Streptophyta</taxon>
        <taxon>Embryophyta</taxon>
        <taxon>Tracheophyta</taxon>
        <taxon>Spermatophyta</taxon>
        <taxon>Magnoliopsida</taxon>
        <taxon>eudicotyledons</taxon>
        <taxon>Gunneridae</taxon>
        <taxon>Pentapetalae</taxon>
        <taxon>rosids</taxon>
        <taxon>fabids</taxon>
        <taxon>Fabales</taxon>
        <taxon>Fabaceae</taxon>
        <taxon>Papilionoideae</taxon>
        <taxon>50 kb inversion clade</taxon>
        <taxon>NPAAA clade</taxon>
        <taxon>Hologalegina</taxon>
        <taxon>IRL clade</taxon>
        <taxon>Trifolieae</taxon>
        <taxon>Trifolium</taxon>
    </lineage>
</organism>
<evidence type="ECO:0000313" key="4">
    <source>
        <dbReference type="Proteomes" id="UP000236291"/>
    </source>
</evidence>
<feature type="region of interest" description="Disordered" evidence="1">
    <location>
        <begin position="76"/>
        <end position="99"/>
    </location>
</feature>
<dbReference type="Proteomes" id="UP000236291">
    <property type="component" value="Unassembled WGS sequence"/>
</dbReference>
<dbReference type="EMBL" id="ASHM01053058">
    <property type="protein sequence ID" value="PNX87134.1"/>
    <property type="molecule type" value="Genomic_DNA"/>
</dbReference>
<feature type="non-terminal residue" evidence="3">
    <location>
        <position position="1"/>
    </location>
</feature>
<keyword evidence="2" id="KW-0812">Transmembrane</keyword>
<protein>
    <submittedName>
        <fullName evidence="3">Uncharacterized protein</fullName>
    </submittedName>
</protein>
<accession>A0A2K3M8L9</accession>
<evidence type="ECO:0000256" key="2">
    <source>
        <dbReference type="SAM" id="Phobius"/>
    </source>
</evidence>